<organism evidence="2 3">
    <name type="scientific">Blastopirellula marina</name>
    <dbReference type="NCBI Taxonomy" id="124"/>
    <lineage>
        <taxon>Bacteria</taxon>
        <taxon>Pseudomonadati</taxon>
        <taxon>Planctomycetota</taxon>
        <taxon>Planctomycetia</taxon>
        <taxon>Pirellulales</taxon>
        <taxon>Pirellulaceae</taxon>
        <taxon>Blastopirellula</taxon>
    </lineage>
</organism>
<feature type="transmembrane region" description="Helical" evidence="1">
    <location>
        <begin position="21"/>
        <end position="42"/>
    </location>
</feature>
<dbReference type="AlphaFoldDB" id="A0A2S8GK23"/>
<keyword evidence="1" id="KW-1133">Transmembrane helix</keyword>
<dbReference type="OrthoDB" id="277941at2"/>
<accession>A0A2S8GK23</accession>
<evidence type="ECO:0000256" key="1">
    <source>
        <dbReference type="SAM" id="Phobius"/>
    </source>
</evidence>
<dbReference type="SUPFAM" id="SSF52047">
    <property type="entry name" value="RNI-like"/>
    <property type="match status" value="1"/>
</dbReference>
<keyword evidence="1" id="KW-0812">Transmembrane</keyword>
<comment type="caution">
    <text evidence="2">The sequence shown here is derived from an EMBL/GenBank/DDBJ whole genome shotgun (WGS) entry which is preliminary data.</text>
</comment>
<dbReference type="InterPro" id="IPR032675">
    <property type="entry name" value="LRR_dom_sf"/>
</dbReference>
<proteinExistence type="predicted"/>
<evidence type="ECO:0000313" key="3">
    <source>
        <dbReference type="Proteomes" id="UP000237819"/>
    </source>
</evidence>
<evidence type="ECO:0008006" key="4">
    <source>
        <dbReference type="Google" id="ProtNLM"/>
    </source>
</evidence>
<sequence>MEEAVETVRKKKRSWRVRWSLRVLFVLIALMAGGLGWLSYYMRIGYLHDDVAANVAELGGRVTWELTRVIPPKVNALPNNNSQIFVGFTPPLKKVKGGPDWMQTWGVEPAYQRIEYVHFNQGSAEDLNRFLQQIERLDRVAGVHINTSPLTDEQLEHLFDHVEMEALGIGGTPIGERPLPFLSDTKLKYLFCDKTFVSDSFLDCLPVTLEHLMIPNTRVTDAGLEKLVRLKNLQLLVLRDTPTSEEAIEKLRDKMPWCEIEWSPQFRP</sequence>
<protein>
    <recommendedName>
        <fullName evidence="4">Leucine-rich repeat domain-containing protein</fullName>
    </recommendedName>
</protein>
<name>A0A2S8GK23_9BACT</name>
<reference evidence="2 3" key="1">
    <citation type="submission" date="2018-02" db="EMBL/GenBank/DDBJ databases">
        <title>Comparative genomes isolates from brazilian mangrove.</title>
        <authorList>
            <person name="Araujo J.E."/>
            <person name="Taketani R.G."/>
            <person name="Silva M.C.P."/>
            <person name="Loureco M.V."/>
            <person name="Andreote F.D."/>
        </authorList>
    </citation>
    <scope>NUCLEOTIDE SEQUENCE [LARGE SCALE GENOMIC DNA]</scope>
    <source>
        <strain evidence="2 3">Nap-Phe MGV</strain>
    </source>
</reference>
<dbReference type="Gene3D" id="3.80.10.10">
    <property type="entry name" value="Ribonuclease Inhibitor"/>
    <property type="match status" value="1"/>
</dbReference>
<dbReference type="RefSeq" id="WP_105336627.1">
    <property type="nucleotide sequence ID" value="NZ_PUHZ01000017.1"/>
</dbReference>
<dbReference type="EMBL" id="PUHZ01000017">
    <property type="protein sequence ID" value="PQO44785.1"/>
    <property type="molecule type" value="Genomic_DNA"/>
</dbReference>
<keyword evidence="1" id="KW-0472">Membrane</keyword>
<gene>
    <name evidence="2" type="ORF">C5Y93_16945</name>
</gene>
<dbReference type="Proteomes" id="UP000237819">
    <property type="component" value="Unassembled WGS sequence"/>
</dbReference>
<evidence type="ECO:0000313" key="2">
    <source>
        <dbReference type="EMBL" id="PQO44785.1"/>
    </source>
</evidence>